<dbReference type="GeneID" id="68865752"/>
<proteinExistence type="predicted"/>
<dbReference type="Gene3D" id="2.70.70.10">
    <property type="entry name" value="Glucose Permease (Domain IIA)"/>
    <property type="match status" value="1"/>
</dbReference>
<dbReference type="InterPro" id="IPR011055">
    <property type="entry name" value="Dup_hybrid_motif"/>
</dbReference>
<keyword evidence="3" id="KW-1185">Reference proteome</keyword>
<dbReference type="AlphaFoldDB" id="A0AAQ4CQA9"/>
<feature type="domain" description="DUF8155" evidence="1">
    <location>
        <begin position="9"/>
        <end position="107"/>
    </location>
</feature>
<organism evidence="2 3">
    <name type="scientific">Saccharolobus caldissimus</name>
    <dbReference type="NCBI Taxonomy" id="1702097"/>
    <lineage>
        <taxon>Archaea</taxon>
        <taxon>Thermoproteota</taxon>
        <taxon>Thermoprotei</taxon>
        <taxon>Sulfolobales</taxon>
        <taxon>Sulfolobaceae</taxon>
        <taxon>Saccharolobus</taxon>
    </lineage>
</organism>
<evidence type="ECO:0000313" key="2">
    <source>
        <dbReference type="EMBL" id="BDB97990.1"/>
    </source>
</evidence>
<dbReference type="Proteomes" id="UP001319921">
    <property type="component" value="Chromosome"/>
</dbReference>
<gene>
    <name evidence="2" type="ORF">SACC_10070</name>
</gene>
<dbReference type="KEGG" id="scas:SACC_10070"/>
<dbReference type="EMBL" id="AP025226">
    <property type="protein sequence ID" value="BDB97990.1"/>
    <property type="molecule type" value="Genomic_DNA"/>
</dbReference>
<evidence type="ECO:0000313" key="3">
    <source>
        <dbReference type="Proteomes" id="UP001319921"/>
    </source>
</evidence>
<accession>A0AAQ4CQA9</accession>
<protein>
    <recommendedName>
        <fullName evidence="1">DUF8155 domain-containing protein</fullName>
    </recommendedName>
</protein>
<name>A0AAQ4CQA9_9CREN</name>
<sequence>MFIKDGSLISYFSSGFPAHVRVKAIDVSSPNFKTFYSPINGEVIDIIKFNIGRPNVYSKINYDYMLLLQDNRGRKIKILHVLPYIEKGEYVKEGEIIGEFLESPYTGGDFPHAHIEGLKVKFPKVSNYKTSKIGLVIRKDKNFFDVIVKDYSEAGNLRGLGCCNGLLNASLPFACYGGIIGGFKEPLEMYGIKLGYIAVRRKTYILFEGKKGLLKNWEEESSFKVLSNKPICGFAFMEVVLSYRGYPMIRFFLNDPNLNEGEEIELSEYVRNRLGPKIY</sequence>
<dbReference type="Pfam" id="PF26482">
    <property type="entry name" value="DUF8155"/>
    <property type="match status" value="1"/>
</dbReference>
<dbReference type="RefSeq" id="WP_229571943.1">
    <property type="nucleotide sequence ID" value="NZ_AP025226.1"/>
</dbReference>
<evidence type="ECO:0000259" key="1">
    <source>
        <dbReference type="Pfam" id="PF26482"/>
    </source>
</evidence>
<dbReference type="InterPro" id="IPR058468">
    <property type="entry name" value="DUF8155_N"/>
</dbReference>
<reference evidence="2 3" key="1">
    <citation type="journal article" date="2022" name="Microbiol. Resour. Announc.">
        <title>Complete Genome Sequence of the Hyperthermophilic and Acidophilic Archaeon Saccharolobus caldissimus Strain HS-3T.</title>
        <authorList>
            <person name="Sakai H.D."/>
            <person name="Kurosawa N."/>
        </authorList>
    </citation>
    <scope>NUCLEOTIDE SEQUENCE [LARGE SCALE GENOMIC DNA]</scope>
    <source>
        <strain evidence="2 3">JCM32116</strain>
    </source>
</reference>